<comment type="caution">
    <text evidence="2">The sequence shown here is derived from an EMBL/GenBank/DDBJ whole genome shotgun (WGS) entry which is preliminary data.</text>
</comment>
<protein>
    <recommendedName>
        <fullName evidence="1">F-box domain-containing protein</fullName>
    </recommendedName>
</protein>
<sequence>MYSQLPNETLTIIFENLQPGVLAEVMRASHRLRAVTERILYANIVVAESLSAASLSPVHTINCCETLVAHPHLADVVRKLAVRWHTDPGPREPYLTSVIPAVSTLNQALCSLIHLESLELAFGLTGAPLSLHDVLTHCTFPALRLFALSGIGRGTLPPKFHAPSPPIAWFLADTPSIQHLRLPDLHERVTLAPADLPFLATFRGSPIAAASVIPGRPVHSLALVGHQFVTEPDLEHIAQSAVRIRWLDLSGMSVTPILLRDISRHLTSMEFLKVRLALRHTLHHSLSGISILAGLTPVLGAFPLLRQLDLSPTSVIEGVGSSNALEESTLCTTWARSCTALRHIIFPSHTEWTLAPEQVWVPHAQVPARYTKA</sequence>
<organism evidence="2 3">
    <name type="scientific">Sparassis crispa</name>
    <dbReference type="NCBI Taxonomy" id="139825"/>
    <lineage>
        <taxon>Eukaryota</taxon>
        <taxon>Fungi</taxon>
        <taxon>Dikarya</taxon>
        <taxon>Basidiomycota</taxon>
        <taxon>Agaricomycotina</taxon>
        <taxon>Agaricomycetes</taxon>
        <taxon>Polyporales</taxon>
        <taxon>Sparassidaceae</taxon>
        <taxon>Sparassis</taxon>
    </lineage>
</organism>
<dbReference type="PROSITE" id="PS50181">
    <property type="entry name" value="FBOX"/>
    <property type="match status" value="1"/>
</dbReference>
<reference evidence="2 3" key="1">
    <citation type="journal article" date="2018" name="Sci. Rep.">
        <title>Genome sequence of the cauliflower mushroom Sparassis crispa (Hanabiratake) and its association with beneficial usage.</title>
        <authorList>
            <person name="Kiyama R."/>
            <person name="Furutani Y."/>
            <person name="Kawaguchi K."/>
            <person name="Nakanishi T."/>
        </authorList>
    </citation>
    <scope>NUCLEOTIDE SEQUENCE [LARGE SCALE GENOMIC DNA]</scope>
</reference>
<feature type="domain" description="F-box" evidence="1">
    <location>
        <begin position="1"/>
        <end position="44"/>
    </location>
</feature>
<dbReference type="GeneID" id="38780604"/>
<dbReference type="SUPFAM" id="SSF52047">
    <property type="entry name" value="RNI-like"/>
    <property type="match status" value="1"/>
</dbReference>
<dbReference type="InterPro" id="IPR032675">
    <property type="entry name" value="LRR_dom_sf"/>
</dbReference>
<dbReference type="InParanoid" id="A0A401GN80"/>
<dbReference type="Gene3D" id="3.80.10.10">
    <property type="entry name" value="Ribonuclease Inhibitor"/>
    <property type="match status" value="1"/>
</dbReference>
<dbReference type="Proteomes" id="UP000287166">
    <property type="component" value="Unassembled WGS sequence"/>
</dbReference>
<evidence type="ECO:0000313" key="2">
    <source>
        <dbReference type="EMBL" id="GBE83687.1"/>
    </source>
</evidence>
<keyword evidence="3" id="KW-1185">Reference proteome</keyword>
<evidence type="ECO:0000313" key="3">
    <source>
        <dbReference type="Proteomes" id="UP000287166"/>
    </source>
</evidence>
<name>A0A401GN80_9APHY</name>
<dbReference type="InterPro" id="IPR001810">
    <property type="entry name" value="F-box_dom"/>
</dbReference>
<evidence type="ECO:0000259" key="1">
    <source>
        <dbReference type="PROSITE" id="PS50181"/>
    </source>
</evidence>
<dbReference type="RefSeq" id="XP_027614600.1">
    <property type="nucleotide sequence ID" value="XM_027758799.1"/>
</dbReference>
<gene>
    <name evidence="2" type="ORF">SCP_0507430</name>
</gene>
<dbReference type="STRING" id="139825.A0A401GN80"/>
<dbReference type="OrthoDB" id="3247499at2759"/>
<proteinExistence type="predicted"/>
<accession>A0A401GN80</accession>
<dbReference type="AlphaFoldDB" id="A0A401GN80"/>
<dbReference type="EMBL" id="BFAD01000005">
    <property type="protein sequence ID" value="GBE83687.1"/>
    <property type="molecule type" value="Genomic_DNA"/>
</dbReference>